<evidence type="ECO:0000256" key="4">
    <source>
        <dbReference type="ARBA" id="ARBA00023027"/>
    </source>
</evidence>
<dbReference type="Gene3D" id="3.40.50.720">
    <property type="entry name" value="NAD(P)-binding Rossmann-like Domain"/>
    <property type="match status" value="1"/>
</dbReference>
<comment type="pathway">
    <text evidence="1">Porphyrin-containing compound metabolism; siroheme biosynthesis; sirohydrochlorin from precorrin-2: step 1/1.</text>
</comment>
<evidence type="ECO:0000256" key="1">
    <source>
        <dbReference type="ARBA" id="ARBA00005010"/>
    </source>
</evidence>
<evidence type="ECO:0000256" key="3">
    <source>
        <dbReference type="ARBA" id="ARBA00023002"/>
    </source>
</evidence>
<dbReference type="KEGG" id="ndv:NDEV_0470"/>
<dbReference type="AlphaFoldDB" id="A0A128A1J9"/>
<dbReference type="EC" id="1.3.1.76" evidence="2"/>
<comment type="catalytic activity">
    <reaction evidence="6">
        <text>precorrin-2 + NAD(+) = sirohydrochlorin + NADH + 2 H(+)</text>
        <dbReference type="Rhea" id="RHEA:15613"/>
        <dbReference type="ChEBI" id="CHEBI:15378"/>
        <dbReference type="ChEBI" id="CHEBI:57540"/>
        <dbReference type="ChEBI" id="CHEBI:57945"/>
        <dbReference type="ChEBI" id="CHEBI:58351"/>
        <dbReference type="ChEBI" id="CHEBI:58827"/>
        <dbReference type="EC" id="1.3.1.76"/>
    </reaction>
</comment>
<evidence type="ECO:0000256" key="5">
    <source>
        <dbReference type="ARBA" id="ARBA00023244"/>
    </source>
</evidence>
<dbReference type="GO" id="GO:0043115">
    <property type="term" value="F:precorrin-2 dehydrogenase activity"/>
    <property type="evidence" value="ECO:0007669"/>
    <property type="project" value="UniProtKB-EC"/>
</dbReference>
<keyword evidence="3" id="KW-0560">Oxidoreductase</keyword>
<reference evidence="9" key="1">
    <citation type="submission" date="2015-10" db="EMBL/GenBank/DDBJ databases">
        <authorList>
            <person name="Lehtovirta-Morley L.E."/>
            <person name="Vieille C."/>
        </authorList>
    </citation>
    <scope>NUCLEOTIDE SEQUENCE [LARGE SCALE GENOMIC DNA]</scope>
</reference>
<gene>
    <name evidence="8" type="ORF">NDEV_0470</name>
</gene>
<dbReference type="PANTHER" id="PTHR35330">
    <property type="entry name" value="SIROHEME BIOSYNTHESIS PROTEIN MET8"/>
    <property type="match status" value="1"/>
</dbReference>
<dbReference type="UniPathway" id="UPA00262">
    <property type="reaction ID" value="UER00222"/>
</dbReference>
<dbReference type="InterPro" id="IPR028281">
    <property type="entry name" value="Sirohaem_synthase_central"/>
</dbReference>
<proteinExistence type="predicted"/>
<keyword evidence="5" id="KW-0627">Porphyrin biosynthesis</keyword>
<keyword evidence="4" id="KW-0520">NAD</keyword>
<sequence length="217" mass="24775">MIVDLNLHGDLVIVVGGGNEGLKKVNTLLTQDCKILLISDSTSRQIQNYVKQKKISFRKMRLGNANFLKKYKPFMVLATTDDKELNRKIVEQAKSMRCYAYAADDPEVSDFAFGSVINIEDTVQIAVSTGGKSPAMARKLKLQAEHIFRKVIKKEDIYHIKLQDFARKAVKDKLPTFPERKKFLYSVMNDNHVKQLIRDGNLKKAQKRVMEMLGELI</sequence>
<keyword evidence="9" id="KW-1185">Reference proteome</keyword>
<dbReference type="InterPro" id="IPR036291">
    <property type="entry name" value="NAD(P)-bd_dom_sf"/>
</dbReference>
<organism evidence="8 9">
    <name type="scientific">Nitrosotalea devaniterrae</name>
    <dbReference type="NCBI Taxonomy" id="1078905"/>
    <lineage>
        <taxon>Archaea</taxon>
        <taxon>Nitrososphaerota</taxon>
        <taxon>Nitrososphaeria</taxon>
        <taxon>Nitrosotaleales</taxon>
        <taxon>Nitrosotaleaceae</taxon>
        <taxon>Nitrosotalea</taxon>
    </lineage>
</organism>
<dbReference type="GO" id="GO:0004325">
    <property type="term" value="F:ferrochelatase activity"/>
    <property type="evidence" value="ECO:0007669"/>
    <property type="project" value="InterPro"/>
</dbReference>
<evidence type="ECO:0000313" key="9">
    <source>
        <dbReference type="Proteomes" id="UP000196239"/>
    </source>
</evidence>
<feature type="domain" description="Siroheme synthase central" evidence="7">
    <location>
        <begin position="124"/>
        <end position="141"/>
    </location>
</feature>
<evidence type="ECO:0000259" key="7">
    <source>
        <dbReference type="Pfam" id="PF14824"/>
    </source>
</evidence>
<evidence type="ECO:0000256" key="6">
    <source>
        <dbReference type="ARBA" id="ARBA00047561"/>
    </source>
</evidence>
<dbReference type="Gene3D" id="3.30.160.110">
    <property type="entry name" value="Siroheme synthase, domain 2"/>
    <property type="match status" value="1"/>
</dbReference>
<dbReference type="PANTHER" id="PTHR35330:SF1">
    <property type="entry name" value="SIROHEME BIOSYNTHESIS PROTEIN MET8"/>
    <property type="match status" value="1"/>
</dbReference>
<dbReference type="Pfam" id="PF13241">
    <property type="entry name" value="NAD_binding_7"/>
    <property type="match status" value="1"/>
</dbReference>
<dbReference type="GO" id="GO:0019354">
    <property type="term" value="P:siroheme biosynthetic process"/>
    <property type="evidence" value="ECO:0007669"/>
    <property type="project" value="UniProtKB-UniPathway"/>
</dbReference>
<dbReference type="EMBL" id="LN890280">
    <property type="protein sequence ID" value="CUR51235.1"/>
    <property type="molecule type" value="Genomic_DNA"/>
</dbReference>
<dbReference type="NCBIfam" id="TIGR01470">
    <property type="entry name" value="cysG_Nterm"/>
    <property type="match status" value="1"/>
</dbReference>
<evidence type="ECO:0000313" key="8">
    <source>
        <dbReference type="EMBL" id="CUR51235.1"/>
    </source>
</evidence>
<dbReference type="Pfam" id="PF14824">
    <property type="entry name" value="Sirohm_synth_M"/>
    <property type="match status" value="1"/>
</dbReference>
<evidence type="ECO:0000256" key="2">
    <source>
        <dbReference type="ARBA" id="ARBA00012400"/>
    </source>
</evidence>
<dbReference type="InterPro" id="IPR006367">
    <property type="entry name" value="Sirohaem_synthase_N"/>
</dbReference>
<name>A0A128A1J9_9ARCH</name>
<dbReference type="Proteomes" id="UP000196239">
    <property type="component" value="Chromosome 1"/>
</dbReference>
<accession>A0A128A1J9</accession>
<protein>
    <recommendedName>
        <fullName evidence="2">precorrin-2 dehydrogenase</fullName>
        <ecNumber evidence="2">1.3.1.76</ecNumber>
    </recommendedName>
</protein>
<dbReference type="SUPFAM" id="SSF51735">
    <property type="entry name" value="NAD(P)-binding Rossmann-fold domains"/>
    <property type="match status" value="1"/>
</dbReference>
<dbReference type="InterPro" id="IPR028161">
    <property type="entry name" value="Met8-like"/>
</dbReference>
<dbReference type="SUPFAM" id="SSF75615">
    <property type="entry name" value="Siroheme synthase middle domains-like"/>
    <property type="match status" value="1"/>
</dbReference>